<name>A0A2T7PRT6_POMCA</name>
<keyword evidence="3" id="KW-1185">Reference proteome</keyword>
<gene>
    <name evidence="2" type="ORF">C0Q70_03109</name>
</gene>
<keyword evidence="1" id="KW-0472">Membrane</keyword>
<accession>A0A2T7PRT6</accession>
<dbReference type="Proteomes" id="UP000245119">
    <property type="component" value="Linkage Group LG2"/>
</dbReference>
<sequence length="156" mass="17464">MTNVTAIVVSVVLALIGIGICVFIISRIKARRDLGERDWIISANKLYSAPIVEGKAGAITGSTKQWLRKETKGFRGRLWSLVSQDSFKGFGGNAFTKHRYYPILLILILILFLHLLLLLLLFIISTVTLSIRGVQEDTCKKEGSTEMASPCHCRWR</sequence>
<keyword evidence="1" id="KW-1133">Transmembrane helix</keyword>
<evidence type="ECO:0000313" key="3">
    <source>
        <dbReference type="Proteomes" id="UP000245119"/>
    </source>
</evidence>
<feature type="transmembrane region" description="Helical" evidence="1">
    <location>
        <begin position="6"/>
        <end position="25"/>
    </location>
</feature>
<keyword evidence="1" id="KW-0812">Transmembrane</keyword>
<feature type="transmembrane region" description="Helical" evidence="1">
    <location>
        <begin position="103"/>
        <end position="124"/>
    </location>
</feature>
<dbReference type="OrthoDB" id="1890790at2759"/>
<evidence type="ECO:0000313" key="2">
    <source>
        <dbReference type="EMBL" id="PVD36136.1"/>
    </source>
</evidence>
<comment type="caution">
    <text evidence="2">The sequence shown here is derived from an EMBL/GenBank/DDBJ whole genome shotgun (WGS) entry which is preliminary data.</text>
</comment>
<proteinExistence type="predicted"/>
<organism evidence="2 3">
    <name type="scientific">Pomacea canaliculata</name>
    <name type="common">Golden apple snail</name>
    <dbReference type="NCBI Taxonomy" id="400727"/>
    <lineage>
        <taxon>Eukaryota</taxon>
        <taxon>Metazoa</taxon>
        <taxon>Spiralia</taxon>
        <taxon>Lophotrochozoa</taxon>
        <taxon>Mollusca</taxon>
        <taxon>Gastropoda</taxon>
        <taxon>Caenogastropoda</taxon>
        <taxon>Architaenioglossa</taxon>
        <taxon>Ampullarioidea</taxon>
        <taxon>Ampullariidae</taxon>
        <taxon>Pomacea</taxon>
    </lineage>
</organism>
<reference evidence="2 3" key="1">
    <citation type="submission" date="2018-04" db="EMBL/GenBank/DDBJ databases">
        <title>The genome of golden apple snail Pomacea canaliculata provides insight into stress tolerance and invasive adaptation.</title>
        <authorList>
            <person name="Liu C."/>
            <person name="Liu B."/>
            <person name="Ren Y."/>
            <person name="Zhang Y."/>
            <person name="Wang H."/>
            <person name="Li S."/>
            <person name="Jiang F."/>
            <person name="Yin L."/>
            <person name="Zhang G."/>
            <person name="Qian W."/>
            <person name="Fan W."/>
        </authorList>
    </citation>
    <scope>NUCLEOTIDE SEQUENCE [LARGE SCALE GENOMIC DNA]</scope>
    <source>
        <strain evidence="2">SZHN2017</strain>
        <tissue evidence="2">Muscle</tissue>
    </source>
</reference>
<protein>
    <submittedName>
        <fullName evidence="2">Uncharacterized protein</fullName>
    </submittedName>
</protein>
<evidence type="ECO:0000256" key="1">
    <source>
        <dbReference type="SAM" id="Phobius"/>
    </source>
</evidence>
<dbReference type="EMBL" id="PZQS01000002">
    <property type="protein sequence ID" value="PVD36136.1"/>
    <property type="molecule type" value="Genomic_DNA"/>
</dbReference>
<dbReference type="AlphaFoldDB" id="A0A2T7PRT6"/>